<dbReference type="OrthoDB" id="89060at2"/>
<dbReference type="InterPro" id="IPR035089">
    <property type="entry name" value="Phage_sheath_subtilisin"/>
</dbReference>
<comment type="caution">
    <text evidence="4">The sequence shown here is derived from an EMBL/GenBank/DDBJ whole genome shotgun (WGS) entry which is preliminary data.</text>
</comment>
<evidence type="ECO:0000313" key="5">
    <source>
        <dbReference type="Proteomes" id="UP000274033"/>
    </source>
</evidence>
<dbReference type="Gene3D" id="3.30.1370.220">
    <property type="match status" value="1"/>
</dbReference>
<evidence type="ECO:0000313" key="4">
    <source>
        <dbReference type="EMBL" id="RQW75921.1"/>
    </source>
</evidence>
<organism evidence="4 5">
    <name type="scientific">Lysinibacillus composti</name>
    <dbReference type="NCBI Taxonomy" id="720633"/>
    <lineage>
        <taxon>Bacteria</taxon>
        <taxon>Bacillati</taxon>
        <taxon>Bacillota</taxon>
        <taxon>Bacilli</taxon>
        <taxon>Bacillales</taxon>
        <taxon>Bacillaceae</taxon>
        <taxon>Lysinibacillus</taxon>
    </lineage>
</organism>
<comment type="similarity">
    <text evidence="1">Belongs to the myoviridae tail sheath protein family.</text>
</comment>
<evidence type="ECO:0000259" key="2">
    <source>
        <dbReference type="Pfam" id="PF04984"/>
    </source>
</evidence>
<evidence type="ECO:0000259" key="3">
    <source>
        <dbReference type="Pfam" id="PF17482"/>
    </source>
</evidence>
<feature type="domain" description="Tail sheath protein C-terminal" evidence="3">
    <location>
        <begin position="233"/>
        <end position="356"/>
    </location>
</feature>
<dbReference type="Pfam" id="PF17482">
    <property type="entry name" value="Phage_sheath_1C"/>
    <property type="match status" value="1"/>
</dbReference>
<name>A0A3N9UIV9_9BACI</name>
<evidence type="ECO:0000256" key="1">
    <source>
        <dbReference type="ARBA" id="ARBA00008005"/>
    </source>
</evidence>
<dbReference type="Pfam" id="PF04984">
    <property type="entry name" value="Phage_sheath_1"/>
    <property type="match status" value="1"/>
</dbReference>
<feature type="domain" description="Tail sheath protein subtilisin-like" evidence="2">
    <location>
        <begin position="92"/>
        <end position="224"/>
    </location>
</feature>
<dbReference type="EMBL" id="RRCT01000002">
    <property type="protein sequence ID" value="RQW75921.1"/>
    <property type="molecule type" value="Genomic_DNA"/>
</dbReference>
<proteinExistence type="inferred from homology"/>
<dbReference type="InterPro" id="IPR020287">
    <property type="entry name" value="Tail_sheath_C"/>
</dbReference>
<sequence length="356" mass="39116">MGLPQIDVLFKTKAATAIKRSALGIVALILRDDTNIGTLASNVLTYKSVEDINVADWDATSLDYINKAFLGTPSKVICFKYDDLKVINEILVQVGKTRFNYLAMPQATADEVEAIATWIKSKRANEKKTFKAVLPNVVVADDEGIINFTTSDIVVGDTTYTAAQYTPRLAGIFAGLPFTQSSTYFVLPEVESITASDTPDDDIDSGQLILIHDGEKVKIGRGVNSLVTLGSTKKADYQKIKIIEIMDMIADDIRSTFEDGYVGKYPNIYDNQALFITAINAYFKGLQGDEILDPNTTNKAEVNVDKQRLAWEGIGTDTTDWDDQRVKNMTFGANVFLGGTVKPVDAMEDLSFEITV</sequence>
<dbReference type="AlphaFoldDB" id="A0A3N9UIV9"/>
<accession>A0A3N9UIV9</accession>
<gene>
    <name evidence="4" type="ORF">EBB45_04705</name>
</gene>
<dbReference type="Gene3D" id="3.40.50.11790">
    <property type="match status" value="1"/>
</dbReference>
<dbReference type="RefSeq" id="WP_124763146.1">
    <property type="nucleotide sequence ID" value="NZ_JAFBDY010000002.1"/>
</dbReference>
<dbReference type="Proteomes" id="UP000274033">
    <property type="component" value="Unassembled WGS sequence"/>
</dbReference>
<keyword evidence="5" id="KW-1185">Reference proteome</keyword>
<reference evidence="4 5" key="1">
    <citation type="journal article" date="2013" name="J. Microbiol.">
        <title>Lysinibacillus chungkukjangi sp. nov., isolated from Chungkukjang, Korean fermented soybean food.</title>
        <authorList>
            <person name="Kim S.J."/>
            <person name="Jang Y.H."/>
            <person name="Hamada M."/>
            <person name="Ahn J.H."/>
            <person name="Weon H.Y."/>
            <person name="Suzuki K."/>
            <person name="Whang K.S."/>
            <person name="Kwon S.W."/>
        </authorList>
    </citation>
    <scope>NUCLEOTIDE SEQUENCE [LARGE SCALE GENOMIC DNA]</scope>
    <source>
        <strain evidence="4 5">MCCC 1A12701</strain>
    </source>
</reference>
<protein>
    <submittedName>
        <fullName evidence="4">Phage tail sheath protein</fullName>
    </submittedName>
</protein>